<dbReference type="RefSeq" id="WP_386058957.1">
    <property type="nucleotide sequence ID" value="NZ_JBHLTQ010000001.1"/>
</dbReference>
<organism evidence="1 2">
    <name type="scientific">Winogradskyella pulchriflava</name>
    <dbReference type="NCBI Taxonomy" id="1110688"/>
    <lineage>
        <taxon>Bacteria</taxon>
        <taxon>Pseudomonadati</taxon>
        <taxon>Bacteroidota</taxon>
        <taxon>Flavobacteriia</taxon>
        <taxon>Flavobacteriales</taxon>
        <taxon>Flavobacteriaceae</taxon>
        <taxon>Winogradskyella</taxon>
    </lineage>
</organism>
<proteinExistence type="predicted"/>
<comment type="caution">
    <text evidence="1">The sequence shown here is derived from an EMBL/GenBank/DDBJ whole genome shotgun (WGS) entry which is preliminary data.</text>
</comment>
<evidence type="ECO:0000313" key="2">
    <source>
        <dbReference type="Proteomes" id="UP001589832"/>
    </source>
</evidence>
<evidence type="ECO:0008006" key="3">
    <source>
        <dbReference type="Google" id="ProtNLM"/>
    </source>
</evidence>
<sequence length="186" mass="21289">MKTLIKSILVVAVMFGTYTGYANETVEVLPTFKYINEGDSISVTDASGKVIYNGRINYNGNLLRLFDFSELNNGTYTVEINKAFEIDVINLKVENKIVTLLASSQKKIFKPVFRTEKDKLIVSKLALDTKKINVEIYFEDQLIYTETVEGTEDILNRIYKLDKNTNGNYTAIVRSNDRVFIQNFRI</sequence>
<protein>
    <recommendedName>
        <fullName evidence="3">Secreted protein (Por secretion system target)</fullName>
    </recommendedName>
</protein>
<accession>A0ABV6Q6J6</accession>
<keyword evidence="2" id="KW-1185">Reference proteome</keyword>
<evidence type="ECO:0000313" key="1">
    <source>
        <dbReference type="EMBL" id="MFC0603330.1"/>
    </source>
</evidence>
<dbReference type="EMBL" id="JBHLTQ010000001">
    <property type="protein sequence ID" value="MFC0603330.1"/>
    <property type="molecule type" value="Genomic_DNA"/>
</dbReference>
<gene>
    <name evidence="1" type="ORF">ACFFGA_02110</name>
</gene>
<dbReference type="Proteomes" id="UP001589832">
    <property type="component" value="Unassembled WGS sequence"/>
</dbReference>
<reference evidence="1 2" key="1">
    <citation type="submission" date="2024-09" db="EMBL/GenBank/DDBJ databases">
        <authorList>
            <person name="Sun Q."/>
            <person name="Mori K."/>
        </authorList>
    </citation>
    <scope>NUCLEOTIDE SEQUENCE [LARGE SCALE GENOMIC DNA]</scope>
    <source>
        <strain evidence="1 2">NCAIM B.02481</strain>
    </source>
</reference>
<name>A0ABV6Q6J6_9FLAO</name>